<comment type="caution">
    <text evidence="3">The sequence shown here is derived from an EMBL/GenBank/DDBJ whole genome shotgun (WGS) entry which is preliminary data.</text>
</comment>
<feature type="domain" description="OmpA-like" evidence="2">
    <location>
        <begin position="187"/>
        <end position="306"/>
    </location>
</feature>
<name>A0A2S7T9X4_9FLAO</name>
<reference evidence="4" key="1">
    <citation type="submission" date="2016-11" db="EMBL/GenBank/DDBJ databases">
        <title>Trade-off between light-utilization and light-protection in marine flavobacteria.</title>
        <authorList>
            <person name="Kumagai Y."/>
            <person name="Yoshizawa S."/>
            <person name="Kogure K."/>
        </authorList>
    </citation>
    <scope>NUCLEOTIDE SEQUENCE [LARGE SCALE GENOMIC DNA]</scope>
    <source>
        <strain evidence="4">SG-18</strain>
    </source>
</reference>
<dbReference type="InterPro" id="IPR050330">
    <property type="entry name" value="Bact_OuterMem_StrucFunc"/>
</dbReference>
<dbReference type="SUPFAM" id="SSF103088">
    <property type="entry name" value="OmpA-like"/>
    <property type="match status" value="2"/>
</dbReference>
<keyword evidence="1" id="KW-0472">Membrane</keyword>
<dbReference type="InterPro" id="IPR006665">
    <property type="entry name" value="OmpA-like"/>
</dbReference>
<dbReference type="EMBL" id="MQVX01000001">
    <property type="protein sequence ID" value="PQJ16348.1"/>
    <property type="molecule type" value="Genomic_DNA"/>
</dbReference>
<keyword evidence="4" id="KW-1185">Reference proteome</keyword>
<dbReference type="GO" id="GO:0016020">
    <property type="term" value="C:membrane"/>
    <property type="evidence" value="ECO:0007669"/>
    <property type="project" value="UniProtKB-UniRule"/>
</dbReference>
<evidence type="ECO:0000259" key="2">
    <source>
        <dbReference type="PROSITE" id="PS51123"/>
    </source>
</evidence>
<evidence type="ECO:0000256" key="1">
    <source>
        <dbReference type="PROSITE-ProRule" id="PRU00473"/>
    </source>
</evidence>
<evidence type="ECO:0000313" key="4">
    <source>
        <dbReference type="Proteomes" id="UP000239366"/>
    </source>
</evidence>
<gene>
    <name evidence="3" type="ORF">BST99_12035</name>
</gene>
<evidence type="ECO:0000313" key="3">
    <source>
        <dbReference type="EMBL" id="PQJ16348.1"/>
    </source>
</evidence>
<dbReference type="Gene3D" id="3.30.1330.60">
    <property type="entry name" value="OmpA-like domain"/>
    <property type="match status" value="2"/>
</dbReference>
<dbReference type="CDD" id="cd07185">
    <property type="entry name" value="OmpA_C-like"/>
    <property type="match status" value="1"/>
</dbReference>
<dbReference type="PROSITE" id="PS51123">
    <property type="entry name" value="OMPA_2"/>
    <property type="match status" value="1"/>
</dbReference>
<dbReference type="PANTHER" id="PTHR30329:SF21">
    <property type="entry name" value="LIPOPROTEIN YIAD-RELATED"/>
    <property type="match status" value="1"/>
</dbReference>
<dbReference type="RefSeq" id="WP_105002020.1">
    <property type="nucleotide sequence ID" value="NZ_MQVX01000001.1"/>
</dbReference>
<dbReference type="OrthoDB" id="9763897at2"/>
<dbReference type="PANTHER" id="PTHR30329">
    <property type="entry name" value="STATOR ELEMENT OF FLAGELLAR MOTOR COMPLEX"/>
    <property type="match status" value="1"/>
</dbReference>
<protein>
    <recommendedName>
        <fullName evidence="2">OmpA-like domain-containing protein</fullName>
    </recommendedName>
</protein>
<dbReference type="Proteomes" id="UP000239366">
    <property type="component" value="Unassembled WGS sequence"/>
</dbReference>
<proteinExistence type="predicted"/>
<accession>A0A2S7T9X4</accession>
<dbReference type="AlphaFoldDB" id="A0A2S7T9X4"/>
<sequence length="307" mass="33897">MSRNLGFPLLILLTIGLGTLLYYNTCSSCATSSTSTSVIQGINPRTDGSNSLVFSRTLALVFPDGQVIRSGSNFIFGFSSPHFDLPVQEALNPSIVGLRTFLDENENYRLSITGLSRADESNPTAFSSLGIARANQVKEYLKTKDFRTAQITLEGLQANDSLDISYGKINGPVEWKIERIPPDMAGELEESVQDSLVINFETEGAGIQLNEDQKNQFTAFYAYLDWTQEAKLEITGHSADTGSDKDSFRMGMKRADVVRKFFRENGVPDNRMKSGSAGHNQAVASNRTTEGRMQNNRVVVQIILEKQ</sequence>
<organism evidence="3 4">
    <name type="scientific">Aureicoccus marinus</name>
    <dbReference type="NCBI Taxonomy" id="754435"/>
    <lineage>
        <taxon>Bacteria</taxon>
        <taxon>Pseudomonadati</taxon>
        <taxon>Bacteroidota</taxon>
        <taxon>Flavobacteriia</taxon>
        <taxon>Flavobacteriales</taxon>
        <taxon>Flavobacteriaceae</taxon>
        <taxon>Aureicoccus</taxon>
    </lineage>
</organism>
<dbReference type="Pfam" id="PF00691">
    <property type="entry name" value="OmpA"/>
    <property type="match status" value="1"/>
</dbReference>
<dbReference type="InterPro" id="IPR036737">
    <property type="entry name" value="OmpA-like_sf"/>
</dbReference>